<dbReference type="PANTHER" id="PTHR33164">
    <property type="entry name" value="TRANSCRIPTIONAL REGULATOR, MARR FAMILY"/>
    <property type="match status" value="1"/>
</dbReference>
<evidence type="ECO:0000259" key="5">
    <source>
        <dbReference type="PROSITE" id="PS50995"/>
    </source>
</evidence>
<dbReference type="GO" id="GO:0003677">
    <property type="term" value="F:DNA binding"/>
    <property type="evidence" value="ECO:0007669"/>
    <property type="project" value="UniProtKB-KW"/>
</dbReference>
<keyword evidence="2 6" id="KW-0238">DNA-binding</keyword>
<feature type="domain" description="HTH marR-type" evidence="5">
    <location>
        <begin position="25"/>
        <end position="157"/>
    </location>
</feature>
<evidence type="ECO:0000313" key="6">
    <source>
        <dbReference type="EMBL" id="PRZ33895.1"/>
    </source>
</evidence>
<dbReference type="PRINTS" id="PR00598">
    <property type="entry name" value="HTHMARR"/>
</dbReference>
<evidence type="ECO:0000256" key="2">
    <source>
        <dbReference type="ARBA" id="ARBA00023125"/>
    </source>
</evidence>
<dbReference type="InterPro" id="IPR036390">
    <property type="entry name" value="WH_DNA-bd_sf"/>
</dbReference>
<accession>A0A2T0ZC25</accession>
<gene>
    <name evidence="6" type="ORF">CLV47_12428</name>
</gene>
<feature type="compositionally biased region" description="Basic and acidic residues" evidence="4">
    <location>
        <begin position="1"/>
        <end position="12"/>
    </location>
</feature>
<organism evidence="6 7">
    <name type="scientific">Antricoccus suffuscus</name>
    <dbReference type="NCBI Taxonomy" id="1629062"/>
    <lineage>
        <taxon>Bacteria</taxon>
        <taxon>Bacillati</taxon>
        <taxon>Actinomycetota</taxon>
        <taxon>Actinomycetes</taxon>
        <taxon>Geodermatophilales</taxon>
        <taxon>Antricoccaceae</taxon>
        <taxon>Antricoccus</taxon>
    </lineage>
</organism>
<dbReference type="Pfam" id="PF01047">
    <property type="entry name" value="MarR"/>
    <property type="match status" value="1"/>
</dbReference>
<dbReference type="GO" id="GO:0003700">
    <property type="term" value="F:DNA-binding transcription factor activity"/>
    <property type="evidence" value="ECO:0007669"/>
    <property type="project" value="InterPro"/>
</dbReference>
<evidence type="ECO:0000256" key="4">
    <source>
        <dbReference type="SAM" id="MobiDB-lite"/>
    </source>
</evidence>
<reference evidence="6 7" key="1">
    <citation type="submission" date="2018-03" db="EMBL/GenBank/DDBJ databases">
        <title>Genomic Encyclopedia of Archaeal and Bacterial Type Strains, Phase II (KMG-II): from individual species to whole genera.</title>
        <authorList>
            <person name="Goeker M."/>
        </authorList>
    </citation>
    <scope>NUCLEOTIDE SEQUENCE [LARGE SCALE GENOMIC DNA]</scope>
    <source>
        <strain evidence="6 7">DSM 100065</strain>
    </source>
</reference>
<sequence>MMLRLPHNEVPRKMRYPSGMTDSSHDSLVDQVPRVARALRRRWAGLLQPWELSPHQARALRVVCTHEGSRLSDVAESLRIAPRSATEVVDILEYRGYVERTPHPHDRRATMVVATPKGRDVRAEIDRARQADAESFFAVLSDRERAALGRTLGKLLADD</sequence>
<keyword evidence="3" id="KW-0804">Transcription</keyword>
<feature type="region of interest" description="Disordered" evidence="4">
    <location>
        <begin position="1"/>
        <end position="27"/>
    </location>
</feature>
<proteinExistence type="predicted"/>
<dbReference type="PROSITE" id="PS50995">
    <property type="entry name" value="HTH_MARR_2"/>
    <property type="match status" value="1"/>
</dbReference>
<dbReference type="Gene3D" id="1.10.10.10">
    <property type="entry name" value="Winged helix-like DNA-binding domain superfamily/Winged helix DNA-binding domain"/>
    <property type="match status" value="1"/>
</dbReference>
<name>A0A2T0ZC25_9ACTN</name>
<comment type="caution">
    <text evidence="6">The sequence shown here is derived from an EMBL/GenBank/DDBJ whole genome shotgun (WGS) entry which is preliminary data.</text>
</comment>
<dbReference type="PANTHER" id="PTHR33164:SF43">
    <property type="entry name" value="HTH-TYPE TRANSCRIPTIONAL REPRESSOR YETL"/>
    <property type="match status" value="1"/>
</dbReference>
<evidence type="ECO:0000256" key="3">
    <source>
        <dbReference type="ARBA" id="ARBA00023163"/>
    </source>
</evidence>
<evidence type="ECO:0000313" key="7">
    <source>
        <dbReference type="Proteomes" id="UP000237752"/>
    </source>
</evidence>
<keyword evidence="7" id="KW-1185">Reference proteome</keyword>
<dbReference type="InterPro" id="IPR023187">
    <property type="entry name" value="Tscrpt_reg_MarR-type_CS"/>
</dbReference>
<dbReference type="PROSITE" id="PS01117">
    <property type="entry name" value="HTH_MARR_1"/>
    <property type="match status" value="1"/>
</dbReference>
<dbReference type="InterPro" id="IPR000835">
    <property type="entry name" value="HTH_MarR-typ"/>
</dbReference>
<dbReference type="InterPro" id="IPR039422">
    <property type="entry name" value="MarR/SlyA-like"/>
</dbReference>
<dbReference type="SMART" id="SM00347">
    <property type="entry name" value="HTH_MARR"/>
    <property type="match status" value="1"/>
</dbReference>
<dbReference type="GO" id="GO:0006950">
    <property type="term" value="P:response to stress"/>
    <property type="evidence" value="ECO:0007669"/>
    <property type="project" value="TreeGrafter"/>
</dbReference>
<dbReference type="InterPro" id="IPR036388">
    <property type="entry name" value="WH-like_DNA-bd_sf"/>
</dbReference>
<dbReference type="AlphaFoldDB" id="A0A2T0ZC25"/>
<keyword evidence="1" id="KW-0805">Transcription regulation</keyword>
<dbReference type="SUPFAM" id="SSF46785">
    <property type="entry name" value="Winged helix' DNA-binding domain"/>
    <property type="match status" value="1"/>
</dbReference>
<evidence type="ECO:0000256" key="1">
    <source>
        <dbReference type="ARBA" id="ARBA00023015"/>
    </source>
</evidence>
<protein>
    <submittedName>
        <fullName evidence="6">DNA-binding MarR family transcriptional regulator</fullName>
    </submittedName>
</protein>
<dbReference type="EMBL" id="PVUE01000024">
    <property type="protein sequence ID" value="PRZ33895.1"/>
    <property type="molecule type" value="Genomic_DNA"/>
</dbReference>
<dbReference type="Proteomes" id="UP000237752">
    <property type="component" value="Unassembled WGS sequence"/>
</dbReference>